<reference evidence="1" key="1">
    <citation type="submission" date="2019-08" db="EMBL/GenBank/DDBJ databases">
        <authorList>
            <person name="Kucharzyk K."/>
            <person name="Murdoch R.W."/>
            <person name="Higgins S."/>
            <person name="Loffler F."/>
        </authorList>
    </citation>
    <scope>NUCLEOTIDE SEQUENCE</scope>
</reference>
<comment type="caution">
    <text evidence="1">The sequence shown here is derived from an EMBL/GenBank/DDBJ whole genome shotgun (WGS) entry which is preliminary data.</text>
</comment>
<organism evidence="1">
    <name type="scientific">bioreactor metagenome</name>
    <dbReference type="NCBI Taxonomy" id="1076179"/>
    <lineage>
        <taxon>unclassified sequences</taxon>
        <taxon>metagenomes</taxon>
        <taxon>ecological metagenomes</taxon>
    </lineage>
</organism>
<dbReference type="EMBL" id="VSSQ01066273">
    <property type="protein sequence ID" value="MPN18853.1"/>
    <property type="molecule type" value="Genomic_DNA"/>
</dbReference>
<sequence length="141" mass="16369">MTHNVLERAEPTLYSAFVGKICLKDRVPKKRLFGLDTKERPCAGRAEREAAFTGNRRDGGRSVVRANRRKWNPRNAEFRRDLRQQRTSERARAVDLRENPRGNVEFFNQLEIPILRARAVKIRRGDVGIFALLLAREQISQ</sequence>
<evidence type="ECO:0000313" key="1">
    <source>
        <dbReference type="EMBL" id="MPN18853.1"/>
    </source>
</evidence>
<name>A0A645G4A0_9ZZZZ</name>
<gene>
    <name evidence="1" type="ORF">SDC9_166218</name>
</gene>
<proteinExistence type="predicted"/>
<protein>
    <submittedName>
        <fullName evidence="1">Uncharacterized protein</fullName>
    </submittedName>
</protein>
<dbReference type="AlphaFoldDB" id="A0A645G4A0"/>
<accession>A0A645G4A0</accession>